<dbReference type="InterPro" id="IPR042201">
    <property type="entry name" value="FH2_Formin_sf"/>
</dbReference>
<dbReference type="PANTHER" id="PTHR46345:SF5">
    <property type="entry name" value="INVERTED FORMIN-2"/>
    <property type="match status" value="1"/>
</dbReference>
<gene>
    <name evidence="2" type="primary">Inf2_1</name>
    <name evidence="2" type="ORF">ANSSEM_R15936</name>
</gene>
<keyword evidence="3" id="KW-1185">Reference proteome</keyword>
<dbReference type="Proteomes" id="UP000567872">
    <property type="component" value="Unassembled WGS sequence"/>
</dbReference>
<dbReference type="Gene3D" id="1.20.58.2220">
    <property type="entry name" value="Formin, FH2 domain"/>
    <property type="match status" value="1"/>
</dbReference>
<feature type="non-terminal residue" evidence="2">
    <location>
        <position position="63"/>
    </location>
</feature>
<dbReference type="InterPro" id="IPR015425">
    <property type="entry name" value="FH2_Formin"/>
</dbReference>
<dbReference type="EMBL" id="VXAA01004800">
    <property type="protein sequence ID" value="NXI69975.1"/>
    <property type="molecule type" value="Genomic_DNA"/>
</dbReference>
<reference evidence="2 3" key="1">
    <citation type="submission" date="2019-09" db="EMBL/GenBank/DDBJ databases">
        <title>Bird 10,000 Genomes (B10K) Project - Family phase.</title>
        <authorList>
            <person name="Zhang G."/>
        </authorList>
    </citation>
    <scope>NUCLEOTIDE SEQUENCE [LARGE SCALE GENOMIC DNA]</scope>
    <source>
        <strain evidence="2">B10K-DU-001-57</strain>
        <tissue evidence="2">Muscle</tissue>
    </source>
</reference>
<evidence type="ECO:0000259" key="1">
    <source>
        <dbReference type="PROSITE" id="PS51444"/>
    </source>
</evidence>
<name>A0A7K9VA71_ANSSE</name>
<feature type="non-terminal residue" evidence="2">
    <location>
        <position position="1"/>
    </location>
</feature>
<comment type="caution">
    <text evidence="2">The sequence shown here is derived from an EMBL/GenBank/DDBJ whole genome shotgun (WGS) entry which is preliminary data.</text>
</comment>
<evidence type="ECO:0000313" key="2">
    <source>
        <dbReference type="EMBL" id="NXI69975.1"/>
    </source>
</evidence>
<dbReference type="AlphaFoldDB" id="A0A7K9VA71"/>
<proteinExistence type="predicted"/>
<organism evidence="2 3">
    <name type="scientific">Anseranas semipalmata</name>
    <name type="common">Magpie goose</name>
    <name type="synonym">Anas semipalmata</name>
    <dbReference type="NCBI Taxonomy" id="8851"/>
    <lineage>
        <taxon>Eukaryota</taxon>
        <taxon>Metazoa</taxon>
        <taxon>Chordata</taxon>
        <taxon>Craniata</taxon>
        <taxon>Vertebrata</taxon>
        <taxon>Euteleostomi</taxon>
        <taxon>Archelosauria</taxon>
        <taxon>Archosauria</taxon>
        <taxon>Dinosauria</taxon>
        <taxon>Saurischia</taxon>
        <taxon>Theropoda</taxon>
        <taxon>Coelurosauria</taxon>
        <taxon>Aves</taxon>
        <taxon>Neognathae</taxon>
        <taxon>Galloanserae</taxon>
        <taxon>Anseriformes</taxon>
        <taxon>Anseranatidae</taxon>
        <taxon>Anseranas</taxon>
    </lineage>
</organism>
<dbReference type="PROSITE" id="PS51444">
    <property type="entry name" value="FH2"/>
    <property type="match status" value="1"/>
</dbReference>
<protein>
    <submittedName>
        <fullName evidence="2">INF2 protein</fullName>
    </submittedName>
</protein>
<accession>A0A7K9VA71</accession>
<feature type="domain" description="FH2" evidence="1">
    <location>
        <begin position="1"/>
        <end position="63"/>
    </location>
</feature>
<dbReference type="SUPFAM" id="SSF101447">
    <property type="entry name" value="Formin homology 2 domain (FH2 domain)"/>
    <property type="match status" value="1"/>
</dbReference>
<sequence>TVLHTVSQGSVSASKDLQEEFAHIEKKKEELADYLCEDRKKLSLEDVFNTMKTFRELFLKALQ</sequence>
<dbReference type="PANTHER" id="PTHR46345">
    <property type="entry name" value="INVERTED FORMIN-2"/>
    <property type="match status" value="1"/>
</dbReference>
<dbReference type="OrthoDB" id="26518at2759"/>
<evidence type="ECO:0000313" key="3">
    <source>
        <dbReference type="Proteomes" id="UP000567872"/>
    </source>
</evidence>